<accession>A0A072V650</accession>
<name>A0A072V650_MEDTR</name>
<evidence type="ECO:0000313" key="3">
    <source>
        <dbReference type="Proteomes" id="UP000002051"/>
    </source>
</evidence>
<proteinExistence type="predicted"/>
<evidence type="ECO:0000313" key="1">
    <source>
        <dbReference type="EMBL" id="KEH37529.1"/>
    </source>
</evidence>
<dbReference type="Proteomes" id="UP000002051">
    <property type="component" value="Chromosome 2"/>
</dbReference>
<sequence>MGSQFMTTKQVMTFFKEEALMFIMLASSKVKGEPKVIDQLVVCEFSVFPDDISDLPPEREVEFVIDLVPRTRHVSMARYRISAMELGELNKHFGGIAREEVMLE</sequence>
<evidence type="ECO:0000313" key="2">
    <source>
        <dbReference type="EnsemblPlants" id="KEH37529"/>
    </source>
</evidence>
<dbReference type="EnsemblPlants" id="KEH37529">
    <property type="protein sequence ID" value="KEH37529"/>
    <property type="gene ID" value="MTR_2g041010"/>
</dbReference>
<dbReference type="EMBL" id="CM001218">
    <property type="protein sequence ID" value="KEH37529.1"/>
    <property type="molecule type" value="Genomic_DNA"/>
</dbReference>
<dbReference type="AlphaFoldDB" id="A0A072V650"/>
<reference evidence="2" key="3">
    <citation type="submission" date="2015-04" db="UniProtKB">
        <authorList>
            <consortium name="EnsemblPlants"/>
        </authorList>
    </citation>
    <scope>IDENTIFICATION</scope>
    <source>
        <strain evidence="2">cv. Jemalong A17</strain>
    </source>
</reference>
<keyword evidence="3" id="KW-1185">Reference proteome</keyword>
<reference evidence="1 3" key="1">
    <citation type="journal article" date="2011" name="Nature">
        <title>The Medicago genome provides insight into the evolution of rhizobial symbioses.</title>
        <authorList>
            <person name="Young N.D."/>
            <person name="Debelle F."/>
            <person name="Oldroyd G.E."/>
            <person name="Geurts R."/>
            <person name="Cannon S.B."/>
            <person name="Udvardi M.K."/>
            <person name="Benedito V.A."/>
            <person name="Mayer K.F."/>
            <person name="Gouzy J."/>
            <person name="Schoof H."/>
            <person name="Van de Peer Y."/>
            <person name="Proost S."/>
            <person name="Cook D.R."/>
            <person name="Meyers B.C."/>
            <person name="Spannagl M."/>
            <person name="Cheung F."/>
            <person name="De Mita S."/>
            <person name="Krishnakumar V."/>
            <person name="Gundlach H."/>
            <person name="Zhou S."/>
            <person name="Mudge J."/>
            <person name="Bharti A.K."/>
            <person name="Murray J.D."/>
            <person name="Naoumkina M.A."/>
            <person name="Rosen B."/>
            <person name="Silverstein K.A."/>
            <person name="Tang H."/>
            <person name="Rombauts S."/>
            <person name="Zhao P.X."/>
            <person name="Zhou P."/>
            <person name="Barbe V."/>
            <person name="Bardou P."/>
            <person name="Bechner M."/>
            <person name="Bellec A."/>
            <person name="Berger A."/>
            <person name="Berges H."/>
            <person name="Bidwell S."/>
            <person name="Bisseling T."/>
            <person name="Choisne N."/>
            <person name="Couloux A."/>
            <person name="Denny R."/>
            <person name="Deshpande S."/>
            <person name="Dai X."/>
            <person name="Doyle J.J."/>
            <person name="Dudez A.M."/>
            <person name="Farmer A.D."/>
            <person name="Fouteau S."/>
            <person name="Franken C."/>
            <person name="Gibelin C."/>
            <person name="Gish J."/>
            <person name="Goldstein S."/>
            <person name="Gonzalez A.J."/>
            <person name="Green P.J."/>
            <person name="Hallab A."/>
            <person name="Hartog M."/>
            <person name="Hua A."/>
            <person name="Humphray S.J."/>
            <person name="Jeong D.H."/>
            <person name="Jing Y."/>
            <person name="Jocker A."/>
            <person name="Kenton S.M."/>
            <person name="Kim D.J."/>
            <person name="Klee K."/>
            <person name="Lai H."/>
            <person name="Lang C."/>
            <person name="Lin S."/>
            <person name="Macmil S.L."/>
            <person name="Magdelenat G."/>
            <person name="Matthews L."/>
            <person name="McCorrison J."/>
            <person name="Monaghan E.L."/>
            <person name="Mun J.H."/>
            <person name="Najar F.Z."/>
            <person name="Nicholson C."/>
            <person name="Noirot C."/>
            <person name="O'Bleness M."/>
            <person name="Paule C.R."/>
            <person name="Poulain J."/>
            <person name="Prion F."/>
            <person name="Qin B."/>
            <person name="Qu C."/>
            <person name="Retzel E.F."/>
            <person name="Riddle C."/>
            <person name="Sallet E."/>
            <person name="Samain S."/>
            <person name="Samson N."/>
            <person name="Sanders I."/>
            <person name="Saurat O."/>
            <person name="Scarpelli C."/>
            <person name="Schiex T."/>
            <person name="Segurens B."/>
            <person name="Severin A.J."/>
            <person name="Sherrier D.J."/>
            <person name="Shi R."/>
            <person name="Sims S."/>
            <person name="Singer S.R."/>
            <person name="Sinharoy S."/>
            <person name="Sterck L."/>
            <person name="Viollet A."/>
            <person name="Wang B.B."/>
            <person name="Wang K."/>
            <person name="Wang M."/>
            <person name="Wang X."/>
            <person name="Warfsmann J."/>
            <person name="Weissenbach J."/>
            <person name="White D.D."/>
            <person name="White J.D."/>
            <person name="Wiley G.B."/>
            <person name="Wincker P."/>
            <person name="Xing Y."/>
            <person name="Yang L."/>
            <person name="Yao Z."/>
            <person name="Ying F."/>
            <person name="Zhai J."/>
            <person name="Zhou L."/>
            <person name="Zuber A."/>
            <person name="Denarie J."/>
            <person name="Dixon R.A."/>
            <person name="May G.D."/>
            <person name="Schwartz D.C."/>
            <person name="Rogers J."/>
            <person name="Quetier F."/>
            <person name="Town C.D."/>
            <person name="Roe B.A."/>
        </authorList>
    </citation>
    <scope>NUCLEOTIDE SEQUENCE [LARGE SCALE GENOMIC DNA]</scope>
    <source>
        <strain evidence="1">A17</strain>
        <strain evidence="2 3">cv. Jemalong A17</strain>
    </source>
</reference>
<organism evidence="1 3">
    <name type="scientific">Medicago truncatula</name>
    <name type="common">Barrel medic</name>
    <name type="synonym">Medicago tribuloides</name>
    <dbReference type="NCBI Taxonomy" id="3880"/>
    <lineage>
        <taxon>Eukaryota</taxon>
        <taxon>Viridiplantae</taxon>
        <taxon>Streptophyta</taxon>
        <taxon>Embryophyta</taxon>
        <taxon>Tracheophyta</taxon>
        <taxon>Spermatophyta</taxon>
        <taxon>Magnoliopsida</taxon>
        <taxon>eudicotyledons</taxon>
        <taxon>Gunneridae</taxon>
        <taxon>Pentapetalae</taxon>
        <taxon>rosids</taxon>
        <taxon>fabids</taxon>
        <taxon>Fabales</taxon>
        <taxon>Fabaceae</taxon>
        <taxon>Papilionoideae</taxon>
        <taxon>50 kb inversion clade</taxon>
        <taxon>NPAAA clade</taxon>
        <taxon>Hologalegina</taxon>
        <taxon>IRL clade</taxon>
        <taxon>Trifolieae</taxon>
        <taxon>Medicago</taxon>
    </lineage>
</organism>
<dbReference type="HOGENOM" id="CLU_2254098_0_0_1"/>
<reference evidence="1 3" key="2">
    <citation type="journal article" date="2014" name="BMC Genomics">
        <title>An improved genome release (version Mt4.0) for the model legume Medicago truncatula.</title>
        <authorList>
            <person name="Tang H."/>
            <person name="Krishnakumar V."/>
            <person name="Bidwell S."/>
            <person name="Rosen B."/>
            <person name="Chan A."/>
            <person name="Zhou S."/>
            <person name="Gentzbittel L."/>
            <person name="Childs K.L."/>
            <person name="Yandell M."/>
            <person name="Gundlach H."/>
            <person name="Mayer K.F."/>
            <person name="Schwartz D.C."/>
            <person name="Town C.D."/>
        </authorList>
    </citation>
    <scope>GENOME REANNOTATION</scope>
    <source>
        <strain evidence="1">A17</strain>
        <strain evidence="2 3">cv. Jemalong A17</strain>
    </source>
</reference>
<gene>
    <name evidence="1" type="ordered locus">MTR_2g041010</name>
</gene>
<protein>
    <submittedName>
        <fullName evidence="1">Ty3/Gypsy polyprotein/retrotransposon, putative</fullName>
    </submittedName>
</protein>